<dbReference type="InterPro" id="IPR013149">
    <property type="entry name" value="ADH-like_C"/>
</dbReference>
<evidence type="ECO:0000256" key="1">
    <source>
        <dbReference type="ARBA" id="ARBA00022857"/>
    </source>
</evidence>
<organism evidence="3 4">
    <name type="scientific">Myriangium duriaei CBS 260.36</name>
    <dbReference type="NCBI Taxonomy" id="1168546"/>
    <lineage>
        <taxon>Eukaryota</taxon>
        <taxon>Fungi</taxon>
        <taxon>Dikarya</taxon>
        <taxon>Ascomycota</taxon>
        <taxon>Pezizomycotina</taxon>
        <taxon>Dothideomycetes</taxon>
        <taxon>Dothideomycetidae</taxon>
        <taxon>Myriangiales</taxon>
        <taxon>Myriangiaceae</taxon>
        <taxon>Myriangium</taxon>
    </lineage>
</organism>
<dbReference type="InterPro" id="IPR036291">
    <property type="entry name" value="NAD(P)-bd_dom_sf"/>
</dbReference>
<accession>A0A9P4J825</accession>
<dbReference type="GO" id="GO:0016491">
    <property type="term" value="F:oxidoreductase activity"/>
    <property type="evidence" value="ECO:0007669"/>
    <property type="project" value="InterPro"/>
</dbReference>
<name>A0A9P4J825_9PEZI</name>
<dbReference type="EMBL" id="ML996081">
    <property type="protein sequence ID" value="KAF2157087.1"/>
    <property type="molecule type" value="Genomic_DNA"/>
</dbReference>
<reference evidence="3" key="1">
    <citation type="journal article" date="2020" name="Stud. Mycol.">
        <title>101 Dothideomycetes genomes: a test case for predicting lifestyles and emergence of pathogens.</title>
        <authorList>
            <person name="Haridas S."/>
            <person name="Albert R."/>
            <person name="Binder M."/>
            <person name="Bloem J."/>
            <person name="Labutti K."/>
            <person name="Salamov A."/>
            <person name="Andreopoulos B."/>
            <person name="Baker S."/>
            <person name="Barry K."/>
            <person name="Bills G."/>
            <person name="Bluhm B."/>
            <person name="Cannon C."/>
            <person name="Castanera R."/>
            <person name="Culley D."/>
            <person name="Daum C."/>
            <person name="Ezra D."/>
            <person name="Gonzalez J."/>
            <person name="Henrissat B."/>
            <person name="Kuo A."/>
            <person name="Liang C."/>
            <person name="Lipzen A."/>
            <person name="Lutzoni F."/>
            <person name="Magnuson J."/>
            <person name="Mondo S."/>
            <person name="Nolan M."/>
            <person name="Ohm R."/>
            <person name="Pangilinan J."/>
            <person name="Park H.-J."/>
            <person name="Ramirez L."/>
            <person name="Alfaro M."/>
            <person name="Sun H."/>
            <person name="Tritt A."/>
            <person name="Yoshinaga Y."/>
            <person name="Zwiers L.-H."/>
            <person name="Turgeon B."/>
            <person name="Goodwin S."/>
            <person name="Spatafora J."/>
            <person name="Crous P."/>
            <person name="Grigoriev I."/>
        </authorList>
    </citation>
    <scope>NUCLEOTIDE SEQUENCE</scope>
    <source>
        <strain evidence="3">CBS 260.36</strain>
    </source>
</reference>
<dbReference type="SUPFAM" id="SSF51735">
    <property type="entry name" value="NAD(P)-binding Rossmann-fold domains"/>
    <property type="match status" value="1"/>
</dbReference>
<dbReference type="PANTHER" id="PTHR44154:SF1">
    <property type="entry name" value="QUINONE OXIDOREDUCTASE"/>
    <property type="match status" value="1"/>
</dbReference>
<gene>
    <name evidence="3" type="ORF">K461DRAFT_273208</name>
</gene>
<protein>
    <submittedName>
        <fullName evidence="3">GroES-like protein</fullName>
    </submittedName>
</protein>
<dbReference type="CDD" id="cd05289">
    <property type="entry name" value="MDR_like_2"/>
    <property type="match status" value="1"/>
</dbReference>
<evidence type="ECO:0000313" key="4">
    <source>
        <dbReference type="Proteomes" id="UP000799439"/>
    </source>
</evidence>
<dbReference type="Pfam" id="PF00107">
    <property type="entry name" value="ADH_zinc_N"/>
    <property type="match status" value="1"/>
</dbReference>
<dbReference type="AlphaFoldDB" id="A0A9P4J825"/>
<keyword evidence="1" id="KW-0521">NADP</keyword>
<dbReference type="SMART" id="SM00829">
    <property type="entry name" value="PKS_ER"/>
    <property type="match status" value="1"/>
</dbReference>
<dbReference type="InterPro" id="IPR013154">
    <property type="entry name" value="ADH-like_N"/>
</dbReference>
<dbReference type="Pfam" id="PF08240">
    <property type="entry name" value="ADH_N"/>
    <property type="match status" value="1"/>
</dbReference>
<evidence type="ECO:0000313" key="3">
    <source>
        <dbReference type="EMBL" id="KAF2157087.1"/>
    </source>
</evidence>
<dbReference type="Proteomes" id="UP000799439">
    <property type="component" value="Unassembled WGS sequence"/>
</dbReference>
<feature type="domain" description="Enoyl reductase (ER)" evidence="2">
    <location>
        <begin position="11"/>
        <end position="312"/>
    </location>
</feature>
<keyword evidence="4" id="KW-1185">Reference proteome</keyword>
<proteinExistence type="predicted"/>
<comment type="caution">
    <text evidence="3">The sequence shown here is derived from an EMBL/GenBank/DDBJ whole genome shotgun (WGS) entry which is preliminary data.</text>
</comment>
<dbReference type="SUPFAM" id="SSF50129">
    <property type="entry name" value="GroES-like"/>
    <property type="match status" value="1"/>
</dbReference>
<dbReference type="OrthoDB" id="203908at2759"/>
<dbReference type="InterPro" id="IPR011032">
    <property type="entry name" value="GroES-like_sf"/>
</dbReference>
<dbReference type="InterPro" id="IPR051603">
    <property type="entry name" value="Zinc-ADH_QOR/CCCR"/>
</dbReference>
<dbReference type="PANTHER" id="PTHR44154">
    <property type="entry name" value="QUINONE OXIDOREDUCTASE"/>
    <property type="match status" value="1"/>
</dbReference>
<evidence type="ECO:0000259" key="2">
    <source>
        <dbReference type="SMART" id="SM00829"/>
    </source>
</evidence>
<dbReference type="Gene3D" id="3.90.180.10">
    <property type="entry name" value="Medium-chain alcohol dehydrogenases, catalytic domain"/>
    <property type="match status" value="1"/>
</dbReference>
<dbReference type="InterPro" id="IPR020843">
    <property type="entry name" value="ER"/>
</dbReference>
<sequence>MRALRLTAGDGGVPNLSLENVPRPSLGANEVLVKIVASAINPSDILNSKGGFNHTHFPITPGRDYAGIVADGPADLVGKEVFGTGGAALGFDSDGPHAEYLLVPQDAIAFKPKNLSFAQAATLGVPFTTAALGLHRAQVKAGESVLVIGASGSVGSAACQVAKQIGCKVLTAARRDWADVNTATDPTLQKAKELTGGQGPDVVFEATGSTELMHAGLQILAPGGRLSFISAPRKGSTDFTFDMKQLYREEKIIIGCNSVRSKISDTAKDLTLTTSAFEMGDLQAPTESSLEQIEIDHAVEAYQSGAAKKFVIVFKH</sequence>